<evidence type="ECO:0000259" key="16">
    <source>
        <dbReference type="Pfam" id="PF23598"/>
    </source>
</evidence>
<keyword evidence="10 14" id="KW-1133">Transmembrane helix</keyword>
<dbReference type="Pfam" id="PF08263">
    <property type="entry name" value="LRRNT_2"/>
    <property type="match status" value="1"/>
</dbReference>
<evidence type="ECO:0000256" key="1">
    <source>
        <dbReference type="ARBA" id="ARBA00004251"/>
    </source>
</evidence>
<name>A0A9R1X7M0_LACSA</name>
<dbReference type="GO" id="GO:0051707">
    <property type="term" value="P:response to other organism"/>
    <property type="evidence" value="ECO:0007669"/>
    <property type="project" value="UniProtKB-ARBA"/>
</dbReference>
<evidence type="ECO:0000259" key="15">
    <source>
        <dbReference type="Pfam" id="PF08263"/>
    </source>
</evidence>
<sequence>MFTLETSRLHKPWPHEGINTNQKSPRFSFYIYIMNNCVFIIFSYLLLFIVTTTASQLVAVGEGGDDTNNGVMKKKCWDKERDALLLFKAPLQDNPIDTLSTWTEEDDECCKWSGVICSNPTGHVTGLDIKGYDLRGEISRSLLNLTYLDYLDLFYNSLHGTIPTFIGSLTRLRYLDLSYNNLNGTIPRSIGSLSELRHLNLGRNNLNGTIPTYIGSMTRLRHLDLSSNSLYGTIPPEFGNLTNLQQLNLRSDNGGFRVENIEWLSHLSHLEELYMDGISLSKQNHWVNVILSLPKLSILSLQGCELSQVMYPYSSFLNSSSSSIESLYLVNNSLTSSMYRWLFPLTSNKLHELSLSYNMLDGIPKYLGNLCSLETLYFDNNSAVVKFPDFLNNLSGCTSNALKRLSASYNQFTGSLSREIRKFSSLEHLDLSNNLLNGNIHDLFDTGISDTTPQEFAYMWPSQLKYLNLSSNNISGKVPDLSSNFANRSVIDLSSNSFSGPVPNVPSTLSSLNLSKNKFSGGISFICQIVDGFLSFLDLSHNSLSGKLPDCLWHFKHLEVLNLGHNNLFGRLPPSIGSLIELKVLYLYKNDFSGDLPLPLKNCTSLISLNLGANKFSGNVPVSIGENLTGLYVLILRSNNFFGTIPLQLCQLANLQILDLSLNNLHGTIPSCLSNLTRMVQPGFTQDAEYYRFITDRLYRVETYVDHAMIKWQGDEREFISTLKLLKIIDLSSNNLTGQMPYEITNLYDLIALNLSKNALSGEIPQKIGEIKNLLTLDLSRNRFSGRIPSSMSQMSLLNDLDLSFNNLSGRIPISTQLQSFQPSRYNGNARLCGPPLTKSCPGDEESKAPPLIGKSEGDEEDIDELWGWFYIGGGMGFATGFWILQRLGLCQGGCVHYKFPKALTDVVCYLILYFRFLIFLYAICNLAGVFKSPISIYLPPTPWVAIFPVLYEIRYPKKIHIFVASKNKMKIKDCEFA</sequence>
<evidence type="ECO:0000256" key="5">
    <source>
        <dbReference type="ARBA" id="ARBA00022692"/>
    </source>
</evidence>
<dbReference type="PROSITE" id="PS51450">
    <property type="entry name" value="LRR"/>
    <property type="match status" value="1"/>
</dbReference>
<dbReference type="PANTHER" id="PTHR48063">
    <property type="entry name" value="LRR RECEPTOR-LIKE KINASE"/>
    <property type="match status" value="1"/>
</dbReference>
<keyword evidence="8" id="KW-0547">Nucleotide-binding</keyword>
<dbReference type="GO" id="GO:0004672">
    <property type="term" value="F:protein kinase activity"/>
    <property type="evidence" value="ECO:0000318"/>
    <property type="project" value="GO_Central"/>
</dbReference>
<keyword evidence="3" id="KW-1003">Cell membrane</keyword>
<evidence type="ECO:0000256" key="12">
    <source>
        <dbReference type="ARBA" id="ARBA00023170"/>
    </source>
</evidence>
<feature type="transmembrane region" description="Helical" evidence="14">
    <location>
        <begin position="935"/>
        <end position="952"/>
    </location>
</feature>
<dbReference type="InterPro" id="IPR003591">
    <property type="entry name" value="Leu-rich_rpt_typical-subtyp"/>
</dbReference>
<keyword evidence="6" id="KW-0732">Signal</keyword>
<dbReference type="InterPro" id="IPR013210">
    <property type="entry name" value="LRR_N_plant-typ"/>
</dbReference>
<evidence type="ECO:0000256" key="11">
    <source>
        <dbReference type="ARBA" id="ARBA00023136"/>
    </source>
</evidence>
<gene>
    <name evidence="17" type="ORF">LSAT_V11C600315510</name>
</gene>
<dbReference type="FunFam" id="3.80.10.10:FF:000101">
    <property type="entry name" value="LRR receptor-like serine/threonine-protein kinase ERECTA"/>
    <property type="match status" value="1"/>
</dbReference>
<evidence type="ECO:0008006" key="19">
    <source>
        <dbReference type="Google" id="ProtNLM"/>
    </source>
</evidence>
<evidence type="ECO:0000256" key="4">
    <source>
        <dbReference type="ARBA" id="ARBA00022614"/>
    </source>
</evidence>
<keyword evidence="13" id="KW-0325">Glycoprotein</keyword>
<evidence type="ECO:0000313" key="18">
    <source>
        <dbReference type="Proteomes" id="UP000235145"/>
    </source>
</evidence>
<dbReference type="EMBL" id="NBSK02000006">
    <property type="protein sequence ID" value="KAJ0198692.1"/>
    <property type="molecule type" value="Genomic_DNA"/>
</dbReference>
<dbReference type="PANTHER" id="PTHR48063:SF103">
    <property type="entry name" value="LEUCINE-RICH RECEPTOR-LIKE KINASE FAMILY PROTEIN"/>
    <property type="match status" value="1"/>
</dbReference>
<keyword evidence="4" id="KW-0433">Leucine-rich repeat</keyword>
<reference evidence="17 18" key="1">
    <citation type="journal article" date="2017" name="Nat. Commun.">
        <title>Genome assembly with in vitro proximity ligation data and whole-genome triplication in lettuce.</title>
        <authorList>
            <person name="Reyes-Chin-Wo S."/>
            <person name="Wang Z."/>
            <person name="Yang X."/>
            <person name="Kozik A."/>
            <person name="Arikit S."/>
            <person name="Song C."/>
            <person name="Xia L."/>
            <person name="Froenicke L."/>
            <person name="Lavelle D.O."/>
            <person name="Truco M.J."/>
            <person name="Xia R."/>
            <person name="Zhu S."/>
            <person name="Xu C."/>
            <person name="Xu H."/>
            <person name="Xu X."/>
            <person name="Cox K."/>
            <person name="Korf I."/>
            <person name="Meyers B.C."/>
            <person name="Michelmore R.W."/>
        </authorList>
    </citation>
    <scope>NUCLEOTIDE SEQUENCE [LARGE SCALE GENOMIC DNA]</scope>
    <source>
        <strain evidence="18">cv. Salinas</strain>
        <tissue evidence="17">Seedlings</tissue>
    </source>
</reference>
<evidence type="ECO:0000256" key="10">
    <source>
        <dbReference type="ARBA" id="ARBA00022989"/>
    </source>
</evidence>
<organism evidence="17 18">
    <name type="scientific">Lactuca sativa</name>
    <name type="common">Garden lettuce</name>
    <dbReference type="NCBI Taxonomy" id="4236"/>
    <lineage>
        <taxon>Eukaryota</taxon>
        <taxon>Viridiplantae</taxon>
        <taxon>Streptophyta</taxon>
        <taxon>Embryophyta</taxon>
        <taxon>Tracheophyta</taxon>
        <taxon>Spermatophyta</taxon>
        <taxon>Magnoliopsida</taxon>
        <taxon>eudicotyledons</taxon>
        <taxon>Gunneridae</taxon>
        <taxon>Pentapetalae</taxon>
        <taxon>asterids</taxon>
        <taxon>campanulids</taxon>
        <taxon>Asterales</taxon>
        <taxon>Asteraceae</taxon>
        <taxon>Cichorioideae</taxon>
        <taxon>Cichorieae</taxon>
        <taxon>Lactucinae</taxon>
        <taxon>Lactuca</taxon>
    </lineage>
</organism>
<keyword evidence="7" id="KW-0677">Repeat</keyword>
<feature type="domain" description="Disease resistance R13L4/SHOC-2-like LRR" evidence="16">
    <location>
        <begin position="144"/>
        <end position="382"/>
    </location>
</feature>
<dbReference type="Gene3D" id="3.80.10.10">
    <property type="entry name" value="Ribonuclease Inhibitor"/>
    <property type="match status" value="4"/>
</dbReference>
<evidence type="ECO:0000256" key="9">
    <source>
        <dbReference type="ARBA" id="ARBA00022840"/>
    </source>
</evidence>
<keyword evidence="11 14" id="KW-0472">Membrane</keyword>
<comment type="caution">
    <text evidence="17">The sequence shown here is derived from an EMBL/GenBank/DDBJ whole genome shotgun (WGS) entry which is preliminary data.</text>
</comment>
<evidence type="ECO:0000256" key="3">
    <source>
        <dbReference type="ARBA" id="ARBA00022475"/>
    </source>
</evidence>
<protein>
    <recommendedName>
        <fullName evidence="19">Leucine-rich repeat-containing N-terminal plant-type domain-containing protein</fullName>
    </recommendedName>
</protein>
<dbReference type="GO" id="GO:0005524">
    <property type="term" value="F:ATP binding"/>
    <property type="evidence" value="ECO:0007669"/>
    <property type="project" value="UniProtKB-KW"/>
</dbReference>
<dbReference type="Pfam" id="PF00560">
    <property type="entry name" value="LRR_1"/>
    <property type="match status" value="7"/>
</dbReference>
<dbReference type="InterPro" id="IPR032675">
    <property type="entry name" value="LRR_dom_sf"/>
</dbReference>
<evidence type="ECO:0000256" key="13">
    <source>
        <dbReference type="ARBA" id="ARBA00023180"/>
    </source>
</evidence>
<dbReference type="Proteomes" id="UP000235145">
    <property type="component" value="Unassembled WGS sequence"/>
</dbReference>
<dbReference type="GO" id="GO:0005886">
    <property type="term" value="C:plasma membrane"/>
    <property type="evidence" value="ECO:0007669"/>
    <property type="project" value="UniProtKB-SubCell"/>
</dbReference>
<evidence type="ECO:0000256" key="6">
    <source>
        <dbReference type="ARBA" id="ARBA00022729"/>
    </source>
</evidence>
<dbReference type="GO" id="GO:0006952">
    <property type="term" value="P:defense response"/>
    <property type="evidence" value="ECO:0007669"/>
    <property type="project" value="UniProtKB-ARBA"/>
</dbReference>
<comment type="subcellular location">
    <subcellularLocation>
        <location evidence="1">Cell membrane</location>
        <topology evidence="1">Single-pass type I membrane protein</topology>
    </subcellularLocation>
</comment>
<dbReference type="InterPro" id="IPR046956">
    <property type="entry name" value="RLP23-like"/>
</dbReference>
<evidence type="ECO:0000256" key="14">
    <source>
        <dbReference type="SAM" id="Phobius"/>
    </source>
</evidence>
<dbReference type="SMART" id="SM00369">
    <property type="entry name" value="LRR_TYP"/>
    <property type="match status" value="8"/>
</dbReference>
<comment type="similarity">
    <text evidence="2">Belongs to the RLP family.</text>
</comment>
<keyword evidence="9" id="KW-0067">ATP-binding</keyword>
<dbReference type="InterPro" id="IPR001611">
    <property type="entry name" value="Leu-rich_rpt"/>
</dbReference>
<evidence type="ECO:0000256" key="8">
    <source>
        <dbReference type="ARBA" id="ARBA00022741"/>
    </source>
</evidence>
<feature type="transmembrane region" description="Helical" evidence="14">
    <location>
        <begin position="866"/>
        <end position="886"/>
    </location>
</feature>
<feature type="transmembrane region" description="Helical" evidence="14">
    <location>
        <begin position="907"/>
        <end position="929"/>
    </location>
</feature>
<feature type="domain" description="Leucine-rich repeat-containing N-terminal plant-type" evidence="15">
    <location>
        <begin position="79"/>
        <end position="118"/>
    </location>
</feature>
<keyword evidence="18" id="KW-1185">Reference proteome</keyword>
<dbReference type="Pfam" id="PF23598">
    <property type="entry name" value="LRR_14"/>
    <property type="match status" value="1"/>
</dbReference>
<dbReference type="PRINTS" id="PR00019">
    <property type="entry name" value="LEURICHRPT"/>
</dbReference>
<keyword evidence="5 14" id="KW-0812">Transmembrane</keyword>
<dbReference type="InterPro" id="IPR055414">
    <property type="entry name" value="LRR_R13L4/SHOC2-like"/>
</dbReference>
<accession>A0A9R1X7M0</accession>
<proteinExistence type="inferred from homology"/>
<evidence type="ECO:0000256" key="2">
    <source>
        <dbReference type="ARBA" id="ARBA00009592"/>
    </source>
</evidence>
<keyword evidence="12" id="KW-0675">Receptor</keyword>
<dbReference type="FunFam" id="3.80.10.10:FF:000111">
    <property type="entry name" value="LRR receptor-like serine/threonine-protein kinase ERECTA"/>
    <property type="match status" value="1"/>
</dbReference>
<evidence type="ECO:0000256" key="7">
    <source>
        <dbReference type="ARBA" id="ARBA00022737"/>
    </source>
</evidence>
<evidence type="ECO:0000313" key="17">
    <source>
        <dbReference type="EMBL" id="KAJ0198692.1"/>
    </source>
</evidence>
<dbReference type="FunFam" id="3.80.10.10:FF:000095">
    <property type="entry name" value="LRR receptor-like serine/threonine-protein kinase GSO1"/>
    <property type="match status" value="1"/>
</dbReference>
<dbReference type="AlphaFoldDB" id="A0A9R1X7M0"/>
<feature type="transmembrane region" description="Helical" evidence="14">
    <location>
        <begin position="29"/>
        <end position="50"/>
    </location>
</feature>
<dbReference type="SUPFAM" id="SSF52058">
    <property type="entry name" value="L domain-like"/>
    <property type="match status" value="3"/>
</dbReference>